<gene>
    <name evidence="2" type="primary">A03p068830.1_BraROA</name>
    <name evidence="2" type="ORF">IGI04_013781</name>
</gene>
<evidence type="ECO:0000313" key="2">
    <source>
        <dbReference type="EMBL" id="KAG5407662.1"/>
    </source>
</evidence>
<comment type="caution">
    <text evidence="2">The sequence shown here is derived from an EMBL/GenBank/DDBJ whole genome shotgun (WGS) entry which is preliminary data.</text>
</comment>
<accession>A0ABQ7N9T9</accession>
<evidence type="ECO:0008006" key="4">
    <source>
        <dbReference type="Google" id="ProtNLM"/>
    </source>
</evidence>
<dbReference type="Proteomes" id="UP000823674">
    <property type="component" value="Chromosome A03"/>
</dbReference>
<feature type="compositionally biased region" description="Low complexity" evidence="1">
    <location>
        <begin position="131"/>
        <end position="146"/>
    </location>
</feature>
<evidence type="ECO:0000313" key="3">
    <source>
        <dbReference type="Proteomes" id="UP000823674"/>
    </source>
</evidence>
<protein>
    <recommendedName>
        <fullName evidence="4">UspA domain-containing protein</fullName>
    </recommendedName>
</protein>
<dbReference type="PANTHER" id="PTHR34684">
    <property type="entry name" value="OS08G0192200 PROTEIN"/>
    <property type="match status" value="1"/>
</dbReference>
<keyword evidence="3" id="KW-1185">Reference proteome</keyword>
<sequence length="332" mass="38202">FPRSCVQAYMRATTLPPHICFDVQCLLLLMDLETENRIASVLLRKAAELRKQAEKDGVRAYLEKHNVRHRPNSRFLTATVLGVQQLCDILLFVEAIVFNVVTYVVVETNEMWKAQEQENERLKRKSREESSSSSSQMKRSSSFSKRSLGKKCSSINEERKITHQSSLDKRLYLDDDDEASVTFSFLHLLSLFVNDRNKRGRGSVGPRMDATVPYLPTEKVDQLQSSDTRERKFLAKNKSECLQEEWGVLEKSPEAALDVDQTIFVVVAEDVERSKTTVLWAARNFSSKKICLLYVHRPARPASCSENLLLLFLSDLTVLWRIIEYLWMLNCS</sequence>
<evidence type="ECO:0000256" key="1">
    <source>
        <dbReference type="SAM" id="MobiDB-lite"/>
    </source>
</evidence>
<feature type="non-terminal residue" evidence="2">
    <location>
        <position position="1"/>
    </location>
</feature>
<name>A0ABQ7N9T9_BRACM</name>
<feature type="compositionally biased region" description="Basic and acidic residues" evidence="1">
    <location>
        <begin position="116"/>
        <end position="130"/>
    </location>
</feature>
<dbReference type="PANTHER" id="PTHR34684:SF3">
    <property type="entry name" value="GENOME ASSEMBLY, CHROMOSOME: A03"/>
    <property type="match status" value="1"/>
</dbReference>
<feature type="region of interest" description="Disordered" evidence="1">
    <location>
        <begin position="116"/>
        <end position="155"/>
    </location>
</feature>
<proteinExistence type="predicted"/>
<organism evidence="2 3">
    <name type="scientific">Brassica rapa subsp. trilocularis</name>
    <dbReference type="NCBI Taxonomy" id="1813537"/>
    <lineage>
        <taxon>Eukaryota</taxon>
        <taxon>Viridiplantae</taxon>
        <taxon>Streptophyta</taxon>
        <taxon>Embryophyta</taxon>
        <taxon>Tracheophyta</taxon>
        <taxon>Spermatophyta</taxon>
        <taxon>Magnoliopsida</taxon>
        <taxon>eudicotyledons</taxon>
        <taxon>Gunneridae</taxon>
        <taxon>Pentapetalae</taxon>
        <taxon>rosids</taxon>
        <taxon>malvids</taxon>
        <taxon>Brassicales</taxon>
        <taxon>Brassicaceae</taxon>
        <taxon>Brassiceae</taxon>
        <taxon>Brassica</taxon>
    </lineage>
</organism>
<reference evidence="2 3" key="1">
    <citation type="submission" date="2021-03" db="EMBL/GenBank/DDBJ databases">
        <authorList>
            <person name="King G.J."/>
            <person name="Bancroft I."/>
            <person name="Baten A."/>
            <person name="Bloomfield J."/>
            <person name="Borpatragohain P."/>
            <person name="He Z."/>
            <person name="Irish N."/>
            <person name="Irwin J."/>
            <person name="Liu K."/>
            <person name="Mauleon R.P."/>
            <person name="Moore J."/>
            <person name="Morris R."/>
            <person name="Ostergaard L."/>
            <person name="Wang B."/>
            <person name="Wells R."/>
        </authorList>
    </citation>
    <scope>NUCLEOTIDE SEQUENCE [LARGE SCALE GENOMIC DNA]</scope>
    <source>
        <strain evidence="2">R-o-18</strain>
        <tissue evidence="2">Leaf</tissue>
    </source>
</reference>
<dbReference type="EMBL" id="JADBGQ010000003">
    <property type="protein sequence ID" value="KAG5407662.1"/>
    <property type="molecule type" value="Genomic_DNA"/>
</dbReference>